<dbReference type="PANTHER" id="PTHR32024">
    <property type="entry name" value="TRK SYSTEM POTASSIUM UPTAKE PROTEIN TRKG-RELATED"/>
    <property type="match status" value="1"/>
</dbReference>
<evidence type="ECO:0000256" key="9">
    <source>
        <dbReference type="ARBA" id="ARBA00022989"/>
    </source>
</evidence>
<keyword evidence="7 13" id="KW-0812">Transmembrane</keyword>
<keyword evidence="11 13" id="KW-0472">Membrane</keyword>
<feature type="binding site" evidence="12">
    <location>
        <position position="316"/>
    </location>
    <ligand>
        <name>K(+)</name>
        <dbReference type="ChEBI" id="CHEBI:29103"/>
    </ligand>
</feature>
<evidence type="ECO:0000313" key="15">
    <source>
        <dbReference type="Proteomes" id="UP000215185"/>
    </source>
</evidence>
<feature type="transmembrane region" description="Helical" evidence="13">
    <location>
        <begin position="273"/>
        <end position="295"/>
    </location>
</feature>
<feature type="transmembrane region" description="Helical" evidence="13">
    <location>
        <begin position="455"/>
        <end position="476"/>
    </location>
</feature>
<dbReference type="Pfam" id="PF02386">
    <property type="entry name" value="TrkH"/>
    <property type="match status" value="1"/>
</dbReference>
<feature type="transmembrane region" description="Helical" evidence="13">
    <location>
        <begin position="394"/>
        <end position="414"/>
    </location>
</feature>
<feature type="binding site" evidence="12">
    <location>
        <position position="112"/>
    </location>
    <ligand>
        <name>K(+)</name>
        <dbReference type="ChEBI" id="CHEBI:29103"/>
    </ligand>
</feature>
<dbReference type="KEGG" id="smen:SAMEA4412692_0432"/>
<keyword evidence="3" id="KW-0813">Transport</keyword>
<dbReference type="GO" id="GO:0015379">
    <property type="term" value="F:potassium:chloride symporter activity"/>
    <property type="evidence" value="ECO:0007669"/>
    <property type="project" value="InterPro"/>
</dbReference>
<keyword evidence="8 12" id="KW-0630">Potassium</keyword>
<feature type="transmembrane region" description="Helical" evidence="13">
    <location>
        <begin position="240"/>
        <end position="261"/>
    </location>
</feature>
<feature type="transmembrane region" description="Helical" evidence="13">
    <location>
        <begin position="69"/>
        <end position="91"/>
    </location>
</feature>
<feature type="transmembrane region" description="Helical" evidence="13">
    <location>
        <begin position="38"/>
        <end position="57"/>
    </location>
</feature>
<evidence type="ECO:0000256" key="1">
    <source>
        <dbReference type="ARBA" id="ARBA00004429"/>
    </source>
</evidence>
<feature type="binding site" evidence="12">
    <location>
        <position position="220"/>
    </location>
    <ligand>
        <name>K(+)</name>
        <dbReference type="ChEBI" id="CHEBI:29103"/>
    </ligand>
</feature>
<evidence type="ECO:0000256" key="3">
    <source>
        <dbReference type="ARBA" id="ARBA00022448"/>
    </source>
</evidence>
<protein>
    <submittedName>
        <fullName evidence="14">Cation transport protein</fullName>
    </submittedName>
</protein>
<sequence>MKRSLISYFIGKLLQVEALLLSFPLLVSFIYQETNRQKFAYASVIVGLLALGGLLSYKKPSSARLTAREGIFTVALSWICLSIFGALPLVISGEIPNIFNAFFEIASGFTTTGSSVLSDLSILAKSTLFWRSFTHLIGGMGILVFTLAILPNSGSDTVQLMRAEVPGPVFGKIVSKLSQTARILYMMYISMTAVLVVVLCLVGVPLFDSLLLSFGTAGTGGFGIDNAGLAIYSNPQLVEWIIGVGMMLFGVNFNLYYYLLIGYGVEAFKDEEFRTYLGIVVVATLAVTFGIFASYGNIPDALRTAFFNVSSIITTTGYSTADFNQWNLVTQMILILLMFIGGSAGSTAGGLKVSRIVIYAKMAFAELRRVGQPRRVVSPRFNKKVVEKSTQVNLSHYLLVYILVFILILFSVAIESKDFTTAFTAVAATFNNIGPGLGEVGPTSNFSGYSNWNTLVLTFSMLAGRLEIYPILILFAPKTLKEITRLKFLKA</sequence>
<keyword evidence="4" id="KW-1003">Cell membrane</keyword>
<evidence type="ECO:0000256" key="13">
    <source>
        <dbReference type="SAM" id="Phobius"/>
    </source>
</evidence>
<feature type="binding site" evidence="12">
    <location>
        <position position="315"/>
    </location>
    <ligand>
        <name>K(+)</name>
        <dbReference type="ChEBI" id="CHEBI:29103"/>
    </ligand>
</feature>
<dbReference type="InterPro" id="IPR003445">
    <property type="entry name" value="Cat_transpt"/>
</dbReference>
<dbReference type="GO" id="GO:0046872">
    <property type="term" value="F:metal ion binding"/>
    <property type="evidence" value="ECO:0007669"/>
    <property type="project" value="UniProtKB-KW"/>
</dbReference>
<evidence type="ECO:0000256" key="4">
    <source>
        <dbReference type="ARBA" id="ARBA00022475"/>
    </source>
</evidence>
<dbReference type="EMBL" id="LT906439">
    <property type="protein sequence ID" value="SNU86916.1"/>
    <property type="molecule type" value="Genomic_DNA"/>
</dbReference>
<evidence type="ECO:0000256" key="5">
    <source>
        <dbReference type="ARBA" id="ARBA00022519"/>
    </source>
</evidence>
<evidence type="ECO:0000256" key="6">
    <source>
        <dbReference type="ARBA" id="ARBA00022538"/>
    </source>
</evidence>
<keyword evidence="10" id="KW-0406">Ion transport</keyword>
<dbReference type="PIRSF" id="PIRSF006247">
    <property type="entry name" value="TrkH"/>
    <property type="match status" value="1"/>
</dbReference>
<evidence type="ECO:0000256" key="11">
    <source>
        <dbReference type="ARBA" id="ARBA00023136"/>
    </source>
</evidence>
<keyword evidence="6" id="KW-0633">Potassium transport</keyword>
<evidence type="ECO:0000256" key="8">
    <source>
        <dbReference type="ARBA" id="ARBA00022958"/>
    </source>
</evidence>
<dbReference type="GO" id="GO:0005886">
    <property type="term" value="C:plasma membrane"/>
    <property type="evidence" value="ECO:0007669"/>
    <property type="project" value="UniProtKB-SubCell"/>
</dbReference>
<evidence type="ECO:0000256" key="7">
    <source>
        <dbReference type="ARBA" id="ARBA00022692"/>
    </source>
</evidence>
<evidence type="ECO:0000256" key="2">
    <source>
        <dbReference type="ARBA" id="ARBA00009137"/>
    </source>
</evidence>
<dbReference type="OrthoDB" id="9810952at2"/>
<dbReference type="InterPro" id="IPR004772">
    <property type="entry name" value="TrkH"/>
</dbReference>
<feature type="transmembrane region" description="Helical" evidence="13">
    <location>
        <begin position="183"/>
        <end position="207"/>
    </location>
</feature>
<name>A0A239SNE5_9STRE</name>
<comment type="subcellular location">
    <subcellularLocation>
        <location evidence="1">Cell inner membrane</location>
        <topology evidence="1">Multi-pass membrane protein</topology>
    </subcellularLocation>
</comment>
<proteinExistence type="inferred from homology"/>
<feature type="binding site" evidence="12">
    <location>
        <position position="432"/>
    </location>
    <ligand>
        <name>K(+)</name>
        <dbReference type="ChEBI" id="CHEBI:29103"/>
    </ligand>
</feature>
<keyword evidence="12" id="KW-0479">Metal-binding</keyword>
<dbReference type="eggNOG" id="COG0168">
    <property type="taxonomic scope" value="Bacteria"/>
</dbReference>
<keyword evidence="15" id="KW-1185">Reference proteome</keyword>
<organism evidence="14 15">
    <name type="scientific">Streptococcus merionis</name>
    <dbReference type="NCBI Taxonomy" id="400065"/>
    <lineage>
        <taxon>Bacteria</taxon>
        <taxon>Bacillati</taxon>
        <taxon>Bacillota</taxon>
        <taxon>Bacilli</taxon>
        <taxon>Lactobacillales</taxon>
        <taxon>Streptococcaceae</taxon>
        <taxon>Streptococcus</taxon>
    </lineage>
</organism>
<feature type="transmembrane region" description="Helical" evidence="13">
    <location>
        <begin position="128"/>
        <end position="150"/>
    </location>
</feature>
<feature type="transmembrane region" description="Helical" evidence="13">
    <location>
        <begin position="12"/>
        <end position="32"/>
    </location>
</feature>
<keyword evidence="5" id="KW-0997">Cell inner membrane</keyword>
<evidence type="ECO:0000256" key="10">
    <source>
        <dbReference type="ARBA" id="ARBA00023065"/>
    </source>
</evidence>
<dbReference type="STRING" id="1123308.GCA_000380085_01230"/>
<accession>A0A239SNE5</accession>
<comment type="similarity">
    <text evidence="2">Belongs to the TrkH potassium transport family.</text>
</comment>
<keyword evidence="9 13" id="KW-1133">Transmembrane helix</keyword>
<dbReference type="PANTHER" id="PTHR32024:SF2">
    <property type="entry name" value="TRK SYSTEM POTASSIUM UPTAKE PROTEIN TRKG-RELATED"/>
    <property type="match status" value="1"/>
</dbReference>
<dbReference type="RefSeq" id="WP_018373785.1">
    <property type="nucleotide sequence ID" value="NZ_LT906439.1"/>
</dbReference>
<evidence type="ECO:0000313" key="14">
    <source>
        <dbReference type="EMBL" id="SNU86916.1"/>
    </source>
</evidence>
<reference evidence="14 15" key="1">
    <citation type="submission" date="2017-06" db="EMBL/GenBank/DDBJ databases">
        <authorList>
            <consortium name="Pathogen Informatics"/>
        </authorList>
    </citation>
    <scope>NUCLEOTIDE SEQUENCE [LARGE SCALE GENOMIC DNA]</scope>
    <source>
        <strain evidence="14 15">NCTC13788</strain>
    </source>
</reference>
<feature type="transmembrane region" description="Helical" evidence="13">
    <location>
        <begin position="328"/>
        <end position="351"/>
    </location>
</feature>
<feature type="binding site" evidence="12">
    <location>
        <position position="111"/>
    </location>
    <ligand>
        <name>K(+)</name>
        <dbReference type="ChEBI" id="CHEBI:29103"/>
    </ligand>
</feature>
<gene>
    <name evidence="14" type="primary">trkG</name>
    <name evidence="14" type="ORF">SAMEA4412692_00432</name>
</gene>
<dbReference type="AlphaFoldDB" id="A0A239SNE5"/>
<evidence type="ECO:0000256" key="12">
    <source>
        <dbReference type="PIRSR" id="PIRSR006247-1"/>
    </source>
</evidence>
<dbReference type="Proteomes" id="UP000215185">
    <property type="component" value="Chromosome 1"/>
</dbReference>